<evidence type="ECO:0000256" key="1">
    <source>
        <dbReference type="ARBA" id="ARBA00023002"/>
    </source>
</evidence>
<feature type="active site" evidence="3">
    <location>
        <position position="167"/>
    </location>
</feature>
<gene>
    <name evidence="6" type="ORF">DN412_37615</name>
</gene>
<keyword evidence="2" id="KW-0520">NAD</keyword>
<name>A0A370NIC3_9BURK</name>
<protein>
    <submittedName>
        <fullName evidence="6">NAD(P)-dependent oxidoreductase</fullName>
    </submittedName>
</protein>
<dbReference type="SUPFAM" id="SSF48179">
    <property type="entry name" value="6-phosphogluconate dehydrogenase C-terminal domain-like"/>
    <property type="match status" value="1"/>
</dbReference>
<sequence length="288" mass="30422">MKLVFAAVGKMGLPMALHLRRAGHDVCAVDAWEAARQRAQEAGLVLANGLGGALAGSDVLVSSLPDDAALMAVADVVVQAGHPKLAWVDTSTVSPQASRAAAERVTRIGVEHLRVTVSGNAPMAEKALLTVMASGPRALYDRLEPLLACWGSRRFYLGDGEQARLMKLVVNLMIAHTTAMLGEGLALGRKGGLDWRDMWQVITESAVASPIVKAKSVQLAERDFSPTFTVTQMRKDLGLIVGAAAALRVPLPLTQQVLSQQEDAAHAGFACEDYAAVLKIAERAAGLS</sequence>
<dbReference type="Pfam" id="PF14833">
    <property type="entry name" value="NAD_binding_11"/>
    <property type="match status" value="1"/>
</dbReference>
<dbReference type="GO" id="GO:0050661">
    <property type="term" value="F:NADP binding"/>
    <property type="evidence" value="ECO:0007669"/>
    <property type="project" value="InterPro"/>
</dbReference>
<keyword evidence="7" id="KW-1185">Reference proteome</keyword>
<evidence type="ECO:0000313" key="6">
    <source>
        <dbReference type="EMBL" id="RDK05339.1"/>
    </source>
</evidence>
<dbReference type="InterPro" id="IPR029154">
    <property type="entry name" value="HIBADH-like_NADP-bd"/>
</dbReference>
<reference evidence="7" key="1">
    <citation type="submission" date="2018-06" db="EMBL/GenBank/DDBJ databases">
        <authorList>
            <person name="Feng T."/>
            <person name="Jeon C.O."/>
        </authorList>
    </citation>
    <scope>NUCLEOTIDE SEQUENCE [LARGE SCALE GENOMIC DNA]</scope>
    <source>
        <strain evidence="7">S23</strain>
    </source>
</reference>
<dbReference type="GO" id="GO:0051287">
    <property type="term" value="F:NAD binding"/>
    <property type="evidence" value="ECO:0007669"/>
    <property type="project" value="InterPro"/>
</dbReference>
<dbReference type="Proteomes" id="UP000255165">
    <property type="component" value="Unassembled WGS sequence"/>
</dbReference>
<dbReference type="InterPro" id="IPR008927">
    <property type="entry name" value="6-PGluconate_DH-like_C_sf"/>
</dbReference>
<dbReference type="PANTHER" id="PTHR43580:SF2">
    <property type="entry name" value="CYTOKINE-LIKE NUCLEAR FACTOR N-PAC"/>
    <property type="match status" value="1"/>
</dbReference>
<keyword evidence="1" id="KW-0560">Oxidoreductase</keyword>
<dbReference type="GO" id="GO:0016491">
    <property type="term" value="F:oxidoreductase activity"/>
    <property type="evidence" value="ECO:0007669"/>
    <property type="project" value="UniProtKB-KW"/>
</dbReference>
<evidence type="ECO:0000259" key="4">
    <source>
        <dbReference type="Pfam" id="PF03446"/>
    </source>
</evidence>
<dbReference type="SUPFAM" id="SSF51735">
    <property type="entry name" value="NAD(P)-binding Rossmann-fold domains"/>
    <property type="match status" value="1"/>
</dbReference>
<accession>A0A370NIC3</accession>
<dbReference type="InterPro" id="IPR013328">
    <property type="entry name" value="6PGD_dom2"/>
</dbReference>
<dbReference type="Gene3D" id="3.40.50.720">
    <property type="entry name" value="NAD(P)-binding Rossmann-like Domain"/>
    <property type="match status" value="1"/>
</dbReference>
<evidence type="ECO:0000313" key="7">
    <source>
        <dbReference type="Proteomes" id="UP000255165"/>
    </source>
</evidence>
<dbReference type="EMBL" id="QKWJ01000102">
    <property type="protein sequence ID" value="RDK05339.1"/>
    <property type="molecule type" value="Genomic_DNA"/>
</dbReference>
<dbReference type="InterPro" id="IPR006115">
    <property type="entry name" value="6PGDH_NADP-bd"/>
</dbReference>
<dbReference type="Pfam" id="PF03446">
    <property type="entry name" value="NAD_binding_2"/>
    <property type="match status" value="1"/>
</dbReference>
<dbReference type="PANTHER" id="PTHR43580">
    <property type="entry name" value="OXIDOREDUCTASE GLYR1-RELATED"/>
    <property type="match status" value="1"/>
</dbReference>
<dbReference type="RefSeq" id="WP_115216188.1">
    <property type="nucleotide sequence ID" value="NZ_QKWJ01000102.1"/>
</dbReference>
<dbReference type="Gene3D" id="1.10.1040.10">
    <property type="entry name" value="N-(1-d-carboxylethyl)-l-norvaline Dehydrogenase, domain 2"/>
    <property type="match status" value="1"/>
</dbReference>
<feature type="domain" description="6-phosphogluconate dehydrogenase NADP-binding" evidence="4">
    <location>
        <begin position="6"/>
        <end position="158"/>
    </location>
</feature>
<dbReference type="InterPro" id="IPR015815">
    <property type="entry name" value="HIBADH-related"/>
</dbReference>
<dbReference type="AlphaFoldDB" id="A0A370NIC3"/>
<evidence type="ECO:0000259" key="5">
    <source>
        <dbReference type="Pfam" id="PF14833"/>
    </source>
</evidence>
<dbReference type="InterPro" id="IPR036291">
    <property type="entry name" value="NAD(P)-bd_dom_sf"/>
</dbReference>
<evidence type="ECO:0000256" key="2">
    <source>
        <dbReference type="ARBA" id="ARBA00023027"/>
    </source>
</evidence>
<feature type="domain" description="3-hydroxyisobutyrate dehydrogenase-like NAD-binding" evidence="5">
    <location>
        <begin position="163"/>
        <end position="280"/>
    </location>
</feature>
<dbReference type="PIRSF" id="PIRSF000103">
    <property type="entry name" value="HIBADH"/>
    <property type="match status" value="1"/>
</dbReference>
<proteinExistence type="predicted"/>
<comment type="caution">
    <text evidence="6">The sequence shown here is derived from an EMBL/GenBank/DDBJ whole genome shotgun (WGS) entry which is preliminary data.</text>
</comment>
<dbReference type="InterPro" id="IPR051265">
    <property type="entry name" value="HIBADH-related_NP60_sf"/>
</dbReference>
<evidence type="ECO:0000256" key="3">
    <source>
        <dbReference type="PIRSR" id="PIRSR000103-1"/>
    </source>
</evidence>
<organism evidence="6 7">
    <name type="scientific">Cupriavidus lacunae</name>
    <dbReference type="NCBI Taxonomy" id="2666307"/>
    <lineage>
        <taxon>Bacteria</taxon>
        <taxon>Pseudomonadati</taxon>
        <taxon>Pseudomonadota</taxon>
        <taxon>Betaproteobacteria</taxon>
        <taxon>Burkholderiales</taxon>
        <taxon>Burkholderiaceae</taxon>
        <taxon>Cupriavidus</taxon>
    </lineage>
</organism>